<keyword evidence="2" id="KW-0653">Protein transport</keyword>
<dbReference type="Gene3D" id="1.25.40.10">
    <property type="entry name" value="Tetratricopeptide repeat domain"/>
    <property type="match status" value="1"/>
</dbReference>
<dbReference type="Pfam" id="PF23556">
    <property type="entry name" value="TPR_Vps41"/>
    <property type="match status" value="1"/>
</dbReference>
<dbReference type="AlphaFoldDB" id="A0A438F2W9"/>
<dbReference type="InterPro" id="IPR011990">
    <property type="entry name" value="TPR-like_helical_dom_sf"/>
</dbReference>
<gene>
    <name evidence="4" type="primary">VPS41_8</name>
    <name evidence="4" type="ORF">CK203_068322</name>
</gene>
<comment type="caution">
    <text evidence="4">The sequence shown here is derived from an EMBL/GenBank/DDBJ whole genome shotgun (WGS) entry which is preliminary data.</text>
</comment>
<dbReference type="InterPro" id="IPR045111">
    <property type="entry name" value="Vps41/Vps8"/>
</dbReference>
<dbReference type="EMBL" id="QGNW01001128">
    <property type="protein sequence ID" value="RVW54368.1"/>
    <property type="molecule type" value="Genomic_DNA"/>
</dbReference>
<reference evidence="4 5" key="1">
    <citation type="journal article" date="2018" name="PLoS Genet.">
        <title>Population sequencing reveals clonal diversity and ancestral inbreeding in the grapevine cultivar Chardonnay.</title>
        <authorList>
            <person name="Roach M.J."/>
            <person name="Johnson D.L."/>
            <person name="Bohlmann J."/>
            <person name="van Vuuren H.J."/>
            <person name="Jones S.J."/>
            <person name="Pretorius I.S."/>
            <person name="Schmidt S.A."/>
            <person name="Borneman A.R."/>
        </authorList>
    </citation>
    <scope>NUCLEOTIDE SEQUENCE [LARGE SCALE GENOMIC DNA]</scope>
    <source>
        <strain evidence="5">cv. Chardonnay</strain>
        <tissue evidence="4">Leaf</tissue>
    </source>
</reference>
<dbReference type="GO" id="GO:0016192">
    <property type="term" value="P:vesicle-mediated transport"/>
    <property type="evidence" value="ECO:0007669"/>
    <property type="project" value="InterPro"/>
</dbReference>
<evidence type="ECO:0000313" key="4">
    <source>
        <dbReference type="EMBL" id="RVW54368.1"/>
    </source>
</evidence>
<feature type="repeat" description="CHCR" evidence="3">
    <location>
        <begin position="1"/>
        <end position="113"/>
    </location>
</feature>
<dbReference type="GO" id="GO:0006623">
    <property type="term" value="P:protein targeting to vacuole"/>
    <property type="evidence" value="ECO:0007669"/>
    <property type="project" value="InterPro"/>
</dbReference>
<protein>
    <submittedName>
        <fullName evidence="4">Vacuolar protein sorting-associated protein 41-like</fullName>
    </submittedName>
</protein>
<keyword evidence="1" id="KW-0813">Transport</keyword>
<dbReference type="PROSITE" id="PS50236">
    <property type="entry name" value="CHCR"/>
    <property type="match status" value="1"/>
</dbReference>
<evidence type="ECO:0000256" key="2">
    <source>
        <dbReference type="ARBA" id="ARBA00022927"/>
    </source>
</evidence>
<evidence type="ECO:0000256" key="1">
    <source>
        <dbReference type="ARBA" id="ARBA00022448"/>
    </source>
</evidence>
<dbReference type="Proteomes" id="UP000288805">
    <property type="component" value="Unassembled WGS sequence"/>
</dbReference>
<name>A0A438F2W9_VITVI</name>
<evidence type="ECO:0000256" key="3">
    <source>
        <dbReference type="PROSITE-ProRule" id="PRU01006"/>
    </source>
</evidence>
<organism evidence="4 5">
    <name type="scientific">Vitis vinifera</name>
    <name type="common">Grape</name>
    <dbReference type="NCBI Taxonomy" id="29760"/>
    <lineage>
        <taxon>Eukaryota</taxon>
        <taxon>Viridiplantae</taxon>
        <taxon>Streptophyta</taxon>
        <taxon>Embryophyta</taxon>
        <taxon>Tracheophyta</taxon>
        <taxon>Spermatophyta</taxon>
        <taxon>Magnoliopsida</taxon>
        <taxon>eudicotyledons</taxon>
        <taxon>Gunneridae</taxon>
        <taxon>Pentapetalae</taxon>
        <taxon>rosids</taxon>
        <taxon>Vitales</taxon>
        <taxon>Vitaceae</taxon>
        <taxon>Viteae</taxon>
        <taxon>Vitis</taxon>
    </lineage>
</organism>
<accession>A0A438F2W9</accession>
<dbReference type="PANTHER" id="PTHR12616">
    <property type="entry name" value="VACUOLAR PROTEIN SORTING VPS41"/>
    <property type="match status" value="1"/>
</dbReference>
<proteinExistence type="predicted"/>
<evidence type="ECO:0000313" key="5">
    <source>
        <dbReference type="Proteomes" id="UP000288805"/>
    </source>
</evidence>
<dbReference type="SMART" id="SM00299">
    <property type="entry name" value="CLH"/>
    <property type="match status" value="1"/>
</dbReference>
<sequence length="287" mass="33644">MIYPLLVESGTLTLSYEVELYADYDPKMLLPFLRSSQHYTLEKAYEICVKRDLLREQVFILGRMGNSKQALAVIINQLGDIEEAVEFVNMQHDDELWEELIKQCLNKPEMVGVLLEHTVGNLDPLYIVNMVPNGLEIPRNKQFINACLSMSLLEGLTQPAALSAPFVEEWLMWRDKLLYWVVECGSCLLPTWASHWELLISLQRWFEEDKLSWKENKCGKFSVRSPYASLARGGREPFLAIIVWNPWVQTEVGFFTWEVAWGRNYDFRSTQKKRLEFATWMLHEQRR</sequence>
<dbReference type="PANTHER" id="PTHR12616:SF1">
    <property type="entry name" value="VACUOLAR PROTEIN SORTING-ASSOCIATED PROTEIN 41 HOMOLOG"/>
    <property type="match status" value="1"/>
</dbReference>
<dbReference type="InterPro" id="IPR000547">
    <property type="entry name" value="Clathrin_H-chain/VPS_repeat"/>
</dbReference>